<reference evidence="2 3" key="1">
    <citation type="submission" date="2020-08" db="EMBL/GenBank/DDBJ databases">
        <title>A Genomic Blueprint of the Chicken Gut Microbiome.</title>
        <authorList>
            <person name="Gilroy R."/>
            <person name="Ravi A."/>
            <person name="Getino M."/>
            <person name="Pursley I."/>
            <person name="Horton D.L."/>
            <person name="Alikhan N.-F."/>
            <person name="Baker D."/>
            <person name="Gharbi K."/>
            <person name="Hall N."/>
            <person name="Watson M."/>
            <person name="Adriaenssens E.M."/>
            <person name="Foster-Nyarko E."/>
            <person name="Jarju S."/>
            <person name="Secka A."/>
            <person name="Antonio M."/>
            <person name="Oren A."/>
            <person name="Chaudhuri R."/>
            <person name="La Ragione R.M."/>
            <person name="Hildebrand F."/>
            <person name="Pallen M.J."/>
        </authorList>
    </citation>
    <scope>NUCLEOTIDE SEQUENCE [LARGE SCALE GENOMIC DNA]</scope>
    <source>
        <strain evidence="2 3">Sa3CVN1</strain>
    </source>
</reference>
<name>A0ABR8PWB0_9CLOT</name>
<feature type="transmembrane region" description="Helical" evidence="1">
    <location>
        <begin position="46"/>
        <end position="63"/>
    </location>
</feature>
<evidence type="ECO:0000256" key="1">
    <source>
        <dbReference type="SAM" id="Phobius"/>
    </source>
</evidence>
<accession>A0ABR8PWB0</accession>
<proteinExistence type="predicted"/>
<organism evidence="2 3">
    <name type="scientific">Clostridium cibarium</name>
    <dbReference type="NCBI Taxonomy" id="2762247"/>
    <lineage>
        <taxon>Bacteria</taxon>
        <taxon>Bacillati</taxon>
        <taxon>Bacillota</taxon>
        <taxon>Clostridia</taxon>
        <taxon>Eubacteriales</taxon>
        <taxon>Clostridiaceae</taxon>
        <taxon>Clostridium</taxon>
    </lineage>
</organism>
<protein>
    <recommendedName>
        <fullName evidence="4">LPXTG cell wall anchor domain-containing protein</fullName>
    </recommendedName>
</protein>
<evidence type="ECO:0008006" key="4">
    <source>
        <dbReference type="Google" id="ProtNLM"/>
    </source>
</evidence>
<comment type="caution">
    <text evidence="2">The sequence shown here is derived from an EMBL/GenBank/DDBJ whole genome shotgun (WGS) entry which is preliminary data.</text>
</comment>
<evidence type="ECO:0000313" key="2">
    <source>
        <dbReference type="EMBL" id="MBD7912462.1"/>
    </source>
</evidence>
<dbReference type="Proteomes" id="UP000627781">
    <property type="component" value="Unassembled WGS sequence"/>
</dbReference>
<feature type="transmembrane region" description="Helical" evidence="1">
    <location>
        <begin position="17"/>
        <end position="39"/>
    </location>
</feature>
<keyword evidence="1" id="KW-0812">Transmembrane</keyword>
<evidence type="ECO:0000313" key="3">
    <source>
        <dbReference type="Proteomes" id="UP000627781"/>
    </source>
</evidence>
<gene>
    <name evidence="2" type="ORF">H9661_13950</name>
</gene>
<dbReference type="EMBL" id="JACSRA010000024">
    <property type="protein sequence ID" value="MBD7912462.1"/>
    <property type="molecule type" value="Genomic_DNA"/>
</dbReference>
<keyword evidence="3" id="KW-1185">Reference proteome</keyword>
<sequence length="66" mass="7278">MKEKLDNILLSNMDPQLVMYCTIASLVIGVILLFVGFYLKKKGKKWGTVISLIGVLGVAINAIRLI</sequence>
<keyword evidence="1" id="KW-1133">Transmembrane helix</keyword>
<keyword evidence="1" id="KW-0472">Membrane</keyword>
<dbReference type="RefSeq" id="WP_191769419.1">
    <property type="nucleotide sequence ID" value="NZ_JACSRA010000024.1"/>
</dbReference>